<dbReference type="PANTHER" id="PTHR40392">
    <property type="entry name" value="2-PHOSPHO-L-LACTATE GUANYLYLTRANSFERASE"/>
    <property type="match status" value="1"/>
</dbReference>
<dbReference type="GO" id="GO:0005525">
    <property type="term" value="F:GTP binding"/>
    <property type="evidence" value="ECO:0007669"/>
    <property type="project" value="UniProtKB-KW"/>
</dbReference>
<evidence type="ECO:0008006" key="6">
    <source>
        <dbReference type="Google" id="ProtNLM"/>
    </source>
</evidence>
<dbReference type="InterPro" id="IPR029044">
    <property type="entry name" value="Nucleotide-diphossugar_trans"/>
</dbReference>
<protein>
    <recommendedName>
        <fullName evidence="6">2-phospho-L-lactate guanylyltransferase</fullName>
    </recommendedName>
</protein>
<dbReference type="SUPFAM" id="SSF53448">
    <property type="entry name" value="Nucleotide-diphospho-sugar transferases"/>
    <property type="match status" value="1"/>
</dbReference>
<dbReference type="EMBL" id="LAZR01001041">
    <property type="protein sequence ID" value="KKN51966.1"/>
    <property type="molecule type" value="Genomic_DNA"/>
</dbReference>
<keyword evidence="1" id="KW-0808">Transferase</keyword>
<dbReference type="InterPro" id="IPR002835">
    <property type="entry name" value="CofC"/>
</dbReference>
<evidence type="ECO:0000256" key="1">
    <source>
        <dbReference type="ARBA" id="ARBA00022679"/>
    </source>
</evidence>
<keyword evidence="2" id="KW-0548">Nucleotidyltransferase</keyword>
<reference evidence="5" key="1">
    <citation type="journal article" date="2015" name="Nature">
        <title>Complex archaea that bridge the gap between prokaryotes and eukaryotes.</title>
        <authorList>
            <person name="Spang A."/>
            <person name="Saw J.H."/>
            <person name="Jorgensen S.L."/>
            <person name="Zaremba-Niedzwiedzka K."/>
            <person name="Martijn J."/>
            <person name="Lind A.E."/>
            <person name="van Eijk R."/>
            <person name="Schleper C."/>
            <person name="Guy L."/>
            <person name="Ettema T.J."/>
        </authorList>
    </citation>
    <scope>NUCLEOTIDE SEQUENCE</scope>
</reference>
<dbReference type="Gene3D" id="3.90.550.10">
    <property type="entry name" value="Spore Coat Polysaccharide Biosynthesis Protein SpsA, Chain A"/>
    <property type="match status" value="1"/>
</dbReference>
<dbReference type="GO" id="GO:0043814">
    <property type="term" value="F:phospholactate guanylyltransferase activity"/>
    <property type="evidence" value="ECO:0007669"/>
    <property type="project" value="InterPro"/>
</dbReference>
<keyword evidence="4" id="KW-0342">GTP-binding</keyword>
<accession>A0A0F9TS77</accession>
<evidence type="ECO:0000256" key="3">
    <source>
        <dbReference type="ARBA" id="ARBA00022741"/>
    </source>
</evidence>
<comment type="caution">
    <text evidence="5">The sequence shown here is derived from an EMBL/GenBank/DDBJ whole genome shotgun (WGS) entry which is preliminary data.</text>
</comment>
<evidence type="ECO:0000256" key="2">
    <source>
        <dbReference type="ARBA" id="ARBA00022695"/>
    </source>
</evidence>
<proteinExistence type="predicted"/>
<sequence>MSILIIPVAPLSRTKSRLRDYFSTEQLIELTIAMFKDLGKTLSNVTCFNQKIVYCNASEILELAENYNLIGIREKVTSPPKSFDKVISDLNKIATNKFDGKNTVISFLDLILITANNFYEIHNLVQVNQLVICPAIHSAGISILGRNPPNIVSTYFSDPSTPSLFALLKNASQRNIKKIAIYDSFRASFDIDVIQDLILSFEYLKIFKLTHTEVFKFLKNNLKYSIKKKIASNNRTFKIVERE</sequence>
<name>A0A0F9TS77_9ZZZZ</name>
<dbReference type="AlphaFoldDB" id="A0A0F9TS77"/>
<evidence type="ECO:0000256" key="4">
    <source>
        <dbReference type="ARBA" id="ARBA00023134"/>
    </source>
</evidence>
<keyword evidence="3" id="KW-0547">Nucleotide-binding</keyword>
<evidence type="ECO:0000313" key="5">
    <source>
        <dbReference type="EMBL" id="KKN51966.1"/>
    </source>
</evidence>
<gene>
    <name evidence="5" type="ORF">LCGC14_0617470</name>
</gene>
<dbReference type="Pfam" id="PF01983">
    <property type="entry name" value="CofC"/>
    <property type="match status" value="1"/>
</dbReference>
<organism evidence="5">
    <name type="scientific">marine sediment metagenome</name>
    <dbReference type="NCBI Taxonomy" id="412755"/>
    <lineage>
        <taxon>unclassified sequences</taxon>
        <taxon>metagenomes</taxon>
        <taxon>ecological metagenomes</taxon>
    </lineage>
</organism>
<dbReference type="PANTHER" id="PTHR40392:SF1">
    <property type="entry name" value="2-PHOSPHO-L-LACTATE GUANYLYLTRANSFERASE"/>
    <property type="match status" value="1"/>
</dbReference>